<organism evidence="2 3">
    <name type="scientific">Branchiostoma lanceolatum</name>
    <name type="common">Common lancelet</name>
    <name type="synonym">Amphioxus lanceolatum</name>
    <dbReference type="NCBI Taxonomy" id="7740"/>
    <lineage>
        <taxon>Eukaryota</taxon>
        <taxon>Metazoa</taxon>
        <taxon>Chordata</taxon>
        <taxon>Cephalochordata</taxon>
        <taxon>Leptocardii</taxon>
        <taxon>Amphioxiformes</taxon>
        <taxon>Branchiostomatidae</taxon>
        <taxon>Branchiostoma</taxon>
    </lineage>
</organism>
<accession>A0A8J9YP11</accession>
<sequence length="351" mass="39633">MAASRAILSGCRRCVRSWLDSRGFSPSLSSPGVRLCSSSSGEAGSDPSKQTLPTPPDFLDPAVQSILVQLTGVDLEKVFHQVRAKVDPPTYKLMTEEQLKKAYDETVQRAREKLQMPPVLPERAPIDLTPIAENPELAGLETSNLVFTDISQNIPDRERFIVVREPDGVLRRATWEERDRLLQVYFPKEGRRIRPPPLFNQDHMDIVLEADRHVDLLDLCCIQFEPDSPDFIRIHHHVYEDVFHEKKYGLLRSTRHFGGLTWYLTQNRKVDDLLVDMLQLDLADDAVQLVRLFCMLHPDSQSAAQITRNSLQGLDSIKTFAQYDAVKSGVVELAVQAYQAAQAGTEQADTS</sequence>
<evidence type="ECO:0000313" key="2">
    <source>
        <dbReference type="EMBL" id="CAH1239436.1"/>
    </source>
</evidence>
<evidence type="ECO:0000313" key="3">
    <source>
        <dbReference type="Proteomes" id="UP000838412"/>
    </source>
</evidence>
<dbReference type="OrthoDB" id="10052321at2759"/>
<evidence type="ECO:0000256" key="1">
    <source>
        <dbReference type="SAM" id="MobiDB-lite"/>
    </source>
</evidence>
<dbReference type="GO" id="GO:0003735">
    <property type="term" value="F:structural constituent of ribosome"/>
    <property type="evidence" value="ECO:0007669"/>
    <property type="project" value="TreeGrafter"/>
</dbReference>
<dbReference type="InterPro" id="IPR019374">
    <property type="entry name" value="Ribosomal_mS22"/>
</dbReference>
<feature type="compositionally biased region" description="Low complexity" evidence="1">
    <location>
        <begin position="37"/>
        <end position="48"/>
    </location>
</feature>
<protein>
    <submittedName>
        <fullName evidence="2">MRPS22 protein</fullName>
    </submittedName>
</protein>
<feature type="region of interest" description="Disordered" evidence="1">
    <location>
        <begin position="26"/>
        <end position="56"/>
    </location>
</feature>
<dbReference type="AlphaFoldDB" id="A0A8J9YP11"/>
<reference evidence="2" key="1">
    <citation type="submission" date="2022-01" db="EMBL/GenBank/DDBJ databases">
        <authorList>
            <person name="Braso-Vives M."/>
        </authorList>
    </citation>
    <scope>NUCLEOTIDE SEQUENCE</scope>
</reference>
<dbReference type="Pfam" id="PF10245">
    <property type="entry name" value="MRP-S22"/>
    <property type="match status" value="1"/>
</dbReference>
<name>A0A8J9YP11_BRALA</name>
<dbReference type="GO" id="GO:0005763">
    <property type="term" value="C:mitochondrial small ribosomal subunit"/>
    <property type="evidence" value="ECO:0007669"/>
    <property type="project" value="TreeGrafter"/>
</dbReference>
<dbReference type="PANTHER" id="PTHR13071">
    <property type="entry name" value="MITOCHONDRIAL 28S RIBOSOMAL PROTEIN S22"/>
    <property type="match status" value="1"/>
</dbReference>
<dbReference type="PANTHER" id="PTHR13071:SF4">
    <property type="entry name" value="SMALL RIBOSOMAL SUBUNIT PROTEIN MS22"/>
    <property type="match status" value="1"/>
</dbReference>
<keyword evidence="3" id="KW-1185">Reference proteome</keyword>
<dbReference type="Proteomes" id="UP000838412">
    <property type="component" value="Chromosome 11"/>
</dbReference>
<proteinExistence type="predicted"/>
<dbReference type="EMBL" id="OV696696">
    <property type="protein sequence ID" value="CAH1239436.1"/>
    <property type="molecule type" value="Genomic_DNA"/>
</dbReference>
<gene>
    <name evidence="2" type="primary">MRPS22</name>
    <name evidence="2" type="ORF">BLAG_LOCUS3743</name>
</gene>